<evidence type="ECO:0000256" key="4">
    <source>
        <dbReference type="ARBA" id="ARBA00023163"/>
    </source>
</evidence>
<keyword evidence="3" id="KW-0238">DNA-binding</keyword>
<dbReference type="PROSITE" id="PS50090">
    <property type="entry name" value="MYB_LIKE"/>
    <property type="match status" value="1"/>
</dbReference>
<evidence type="ECO:0000256" key="5">
    <source>
        <dbReference type="ARBA" id="ARBA00023242"/>
    </source>
</evidence>
<proteinExistence type="predicted"/>
<dbReference type="Proteomes" id="UP000655225">
    <property type="component" value="Unassembled WGS sequence"/>
</dbReference>
<dbReference type="Pfam" id="PF13837">
    <property type="entry name" value="Myb_DNA-bind_4"/>
    <property type="match status" value="1"/>
</dbReference>
<keyword evidence="4" id="KW-0804">Transcription</keyword>
<gene>
    <name evidence="8" type="ORF">HHK36_005914</name>
</gene>
<evidence type="ECO:0000313" key="8">
    <source>
        <dbReference type="EMBL" id="KAF8406793.1"/>
    </source>
</evidence>
<dbReference type="AlphaFoldDB" id="A0A834ZKA7"/>
<evidence type="ECO:0000256" key="3">
    <source>
        <dbReference type="ARBA" id="ARBA00023125"/>
    </source>
</evidence>
<evidence type="ECO:0000256" key="6">
    <source>
        <dbReference type="SAM" id="MobiDB-lite"/>
    </source>
</evidence>
<keyword evidence="9" id="KW-1185">Reference proteome</keyword>
<accession>A0A834ZKA7</accession>
<evidence type="ECO:0000256" key="2">
    <source>
        <dbReference type="ARBA" id="ARBA00023015"/>
    </source>
</evidence>
<dbReference type="PANTHER" id="PTHR21654">
    <property type="entry name" value="FI21293P1"/>
    <property type="match status" value="1"/>
</dbReference>
<dbReference type="EMBL" id="JABCRI010000004">
    <property type="protein sequence ID" value="KAF8406793.1"/>
    <property type="molecule type" value="Genomic_DNA"/>
</dbReference>
<feature type="region of interest" description="Disordered" evidence="6">
    <location>
        <begin position="575"/>
        <end position="641"/>
    </location>
</feature>
<sequence>MQSGNGIAEMEQQFMVDDCCSSFFPVSHNSMNHLQRQSRMFQHLHPHIPITHQLFQHQQQFQAFQQQRLHHRLALGHQSISGCDNSPSDSGVLGGAPFPFFAVNFKLGLNESSRDRDVLNDEDAVLREAAEHIPESRAAVAMSQCWQTQDPSAIKEPFWKPLDIEYVINRNHKRCEEEKVEGSSKTIEQVQERDQGEHYDNKYGLFGELEAIYSRENIQRGSGSALTGENLPTIAGLQGHFGEPHPELPTAVIDHGSETSIGEEASLRKLQKRRTERKRKQLSSITAFFENLIKQMMNHQEGLHRKFLEVIERRDQKRADLEEAWRRQEAAKFNSEAIARAREQALASSREDTIVSYLEKITGQSISLPIRTQFDQFQPQIHGEGKPVEINDVVVNLGNPSTTSRRWPKAEVQALIRVRSSLESKFQEPGLKGTLWEEISSSMASVGYQRSAKRCKEKWENINKYFRKTKDSARKRSKHSKTCPYFHQLDHLYSTSLISGSSLTSSKPRRAADDHNVGVRRKDNSELLDAIIVQTDHGNEQNPSLGFVHEQIEMSEKFKMGSLKLDFSSNIEDSYATETGRGKHEQGREEGKGGHRDEEEDEDVDELGEEEEEEDEEEEEADEEEEDDNDDEGEEHQLDHA</sequence>
<reference evidence="8 9" key="1">
    <citation type="submission" date="2020-04" db="EMBL/GenBank/DDBJ databases">
        <title>Plant Genome Project.</title>
        <authorList>
            <person name="Zhang R.-G."/>
        </authorList>
    </citation>
    <scope>NUCLEOTIDE SEQUENCE [LARGE SCALE GENOMIC DNA]</scope>
    <source>
        <strain evidence="8">YNK0</strain>
        <tissue evidence="8">Leaf</tissue>
    </source>
</reference>
<dbReference type="GO" id="GO:0003677">
    <property type="term" value="F:DNA binding"/>
    <property type="evidence" value="ECO:0007669"/>
    <property type="project" value="UniProtKB-KW"/>
</dbReference>
<dbReference type="PANTHER" id="PTHR21654:SF31">
    <property type="entry name" value="OS02G0104500 PROTEIN"/>
    <property type="match status" value="1"/>
</dbReference>
<evidence type="ECO:0000259" key="7">
    <source>
        <dbReference type="PROSITE" id="PS50090"/>
    </source>
</evidence>
<protein>
    <recommendedName>
        <fullName evidence="7">Myb-like domain-containing protein</fullName>
    </recommendedName>
</protein>
<dbReference type="FunFam" id="1.10.10.60:FF:000092">
    <property type="entry name" value="Trihelix transcription factor GT-2"/>
    <property type="match status" value="1"/>
</dbReference>
<keyword evidence="5" id="KW-0539">Nucleus</keyword>
<organism evidence="8 9">
    <name type="scientific">Tetracentron sinense</name>
    <name type="common">Spur-leaf</name>
    <dbReference type="NCBI Taxonomy" id="13715"/>
    <lineage>
        <taxon>Eukaryota</taxon>
        <taxon>Viridiplantae</taxon>
        <taxon>Streptophyta</taxon>
        <taxon>Embryophyta</taxon>
        <taxon>Tracheophyta</taxon>
        <taxon>Spermatophyta</taxon>
        <taxon>Magnoliopsida</taxon>
        <taxon>Trochodendrales</taxon>
        <taxon>Trochodendraceae</taxon>
        <taxon>Tetracentron</taxon>
    </lineage>
</organism>
<dbReference type="OrthoDB" id="691673at2759"/>
<dbReference type="Gene3D" id="1.10.10.60">
    <property type="entry name" value="Homeodomain-like"/>
    <property type="match status" value="1"/>
</dbReference>
<dbReference type="GO" id="GO:0005634">
    <property type="term" value="C:nucleus"/>
    <property type="evidence" value="ECO:0007669"/>
    <property type="project" value="UniProtKB-SubCell"/>
</dbReference>
<feature type="region of interest" description="Disordered" evidence="6">
    <location>
        <begin position="500"/>
        <end position="520"/>
    </location>
</feature>
<feature type="compositionally biased region" description="Basic and acidic residues" evidence="6">
    <location>
        <begin position="580"/>
        <end position="597"/>
    </location>
</feature>
<dbReference type="GO" id="GO:0006355">
    <property type="term" value="P:regulation of DNA-templated transcription"/>
    <property type="evidence" value="ECO:0007669"/>
    <property type="project" value="UniProtKB-ARBA"/>
</dbReference>
<dbReference type="OMA" id="NIHRMAS"/>
<dbReference type="InterPro" id="IPR001005">
    <property type="entry name" value="SANT/Myb"/>
</dbReference>
<keyword evidence="2" id="KW-0805">Transcription regulation</keyword>
<dbReference type="CDD" id="cd12203">
    <property type="entry name" value="GT1"/>
    <property type="match status" value="1"/>
</dbReference>
<comment type="caution">
    <text evidence="8">The sequence shown here is derived from an EMBL/GenBank/DDBJ whole genome shotgun (WGS) entry which is preliminary data.</text>
</comment>
<evidence type="ECO:0000256" key="1">
    <source>
        <dbReference type="ARBA" id="ARBA00004123"/>
    </source>
</evidence>
<dbReference type="InterPro" id="IPR044822">
    <property type="entry name" value="Myb_DNA-bind_4"/>
</dbReference>
<feature type="domain" description="Myb-like" evidence="7">
    <location>
        <begin position="399"/>
        <end position="463"/>
    </location>
</feature>
<name>A0A834ZKA7_TETSI</name>
<comment type="subcellular location">
    <subcellularLocation>
        <location evidence="1">Nucleus</location>
    </subcellularLocation>
</comment>
<feature type="compositionally biased region" description="Acidic residues" evidence="6">
    <location>
        <begin position="598"/>
        <end position="634"/>
    </location>
</feature>
<feature type="compositionally biased region" description="Basic and acidic residues" evidence="6">
    <location>
        <begin position="510"/>
        <end position="520"/>
    </location>
</feature>
<dbReference type="SMART" id="SM00717">
    <property type="entry name" value="SANT"/>
    <property type="match status" value="1"/>
</dbReference>
<evidence type="ECO:0000313" key="9">
    <source>
        <dbReference type="Proteomes" id="UP000655225"/>
    </source>
</evidence>